<feature type="non-terminal residue" evidence="1">
    <location>
        <position position="1"/>
    </location>
</feature>
<protein>
    <submittedName>
        <fullName evidence="1">Uncharacterized protein</fullName>
    </submittedName>
</protein>
<evidence type="ECO:0000313" key="1">
    <source>
        <dbReference type="EMBL" id="CAF1665632.1"/>
    </source>
</evidence>
<reference evidence="1" key="1">
    <citation type="submission" date="2021-02" db="EMBL/GenBank/DDBJ databases">
        <authorList>
            <person name="Nowell W R."/>
        </authorList>
    </citation>
    <scope>NUCLEOTIDE SEQUENCE</scope>
</reference>
<organism evidence="1 3">
    <name type="scientific">Didymodactylos carnosus</name>
    <dbReference type="NCBI Taxonomy" id="1234261"/>
    <lineage>
        <taxon>Eukaryota</taxon>
        <taxon>Metazoa</taxon>
        <taxon>Spiralia</taxon>
        <taxon>Gnathifera</taxon>
        <taxon>Rotifera</taxon>
        <taxon>Eurotatoria</taxon>
        <taxon>Bdelloidea</taxon>
        <taxon>Philodinida</taxon>
        <taxon>Philodinidae</taxon>
        <taxon>Didymodactylos</taxon>
    </lineage>
</organism>
<dbReference type="AlphaFoldDB" id="A0A8S2GAD4"/>
<dbReference type="Proteomes" id="UP000677228">
    <property type="component" value="Unassembled WGS sequence"/>
</dbReference>
<dbReference type="EMBL" id="CAJOBA010104002">
    <property type="protein sequence ID" value="CAF4530441.1"/>
    <property type="molecule type" value="Genomic_DNA"/>
</dbReference>
<dbReference type="Proteomes" id="UP000682733">
    <property type="component" value="Unassembled WGS sequence"/>
</dbReference>
<evidence type="ECO:0000313" key="3">
    <source>
        <dbReference type="Proteomes" id="UP000677228"/>
    </source>
</evidence>
<comment type="caution">
    <text evidence="1">The sequence shown here is derived from an EMBL/GenBank/DDBJ whole genome shotgun (WGS) entry which is preliminary data.</text>
</comment>
<dbReference type="EMBL" id="CAJNOK010072118">
    <property type="protein sequence ID" value="CAF1665632.1"/>
    <property type="molecule type" value="Genomic_DNA"/>
</dbReference>
<accession>A0A8S2GAD4</accession>
<sequence>DWKAEQNVPFDLEQSEKLQLKT</sequence>
<name>A0A8S2GAD4_9BILA</name>
<evidence type="ECO:0000313" key="2">
    <source>
        <dbReference type="EMBL" id="CAF4530441.1"/>
    </source>
</evidence>
<gene>
    <name evidence="1" type="ORF">OVA965_LOCUS45491</name>
    <name evidence="2" type="ORF">TMI583_LOCUS49033</name>
</gene>
<proteinExistence type="predicted"/>